<evidence type="ECO:0000313" key="2">
    <source>
        <dbReference type="Proteomes" id="UP000663861"/>
    </source>
</evidence>
<proteinExistence type="predicted"/>
<dbReference type="EMBL" id="CAJMWY010000511">
    <property type="protein sequence ID" value="CAE6436626.1"/>
    <property type="molecule type" value="Genomic_DNA"/>
</dbReference>
<gene>
    <name evidence="1" type="ORF">RDB_LOCUS33067</name>
</gene>
<comment type="caution">
    <text evidence="1">The sequence shown here is derived from an EMBL/GenBank/DDBJ whole genome shotgun (WGS) entry which is preliminary data.</text>
</comment>
<reference evidence="1" key="1">
    <citation type="submission" date="2021-01" db="EMBL/GenBank/DDBJ databases">
        <authorList>
            <person name="Kaushik A."/>
        </authorList>
    </citation>
    <scope>NUCLEOTIDE SEQUENCE</scope>
    <source>
        <strain evidence="1">AG4-RS23</strain>
    </source>
</reference>
<protein>
    <submittedName>
        <fullName evidence="1">Uncharacterized protein</fullName>
    </submittedName>
</protein>
<dbReference type="AlphaFoldDB" id="A0A8H3AS91"/>
<evidence type="ECO:0000313" key="1">
    <source>
        <dbReference type="EMBL" id="CAE6436626.1"/>
    </source>
</evidence>
<sequence>MSTPEILTVTPGSGLLEATTSDTTSNEWENLKSLIQVLEQAGIALNRIKDITTEFLQLVEASERFEDRQGDYEAIKQELETCFRRMRENFAEPTRLRITECIKGLCRDIKIELVYIRQQFLIQPPGEHEDQVDSSCKLLAHYRRIQALFQGLLLNTDPSTWGISGQDIRLETLALASGSCSSAPTTGTDSCVSLAEVRRLRSWMQDNPHGTVYWVPYARQTGISRLLCAELDATHKLGASCFSPRSCGLDSFISAIAYQLADYSVPFRLALLSSQPQPSSEPLEVQFEQSIVKPLTRVRASLPGDLTVIIDGTNLPGSVHPILNALLAAPKDLPVKFIIFGRPDPDHDPIDSVFVYEVSSGCVIEGSGVEGELEVALKPLGLLGRQVTDFVQRAATLFAFAAAAAHYVGDDNWSNSPILPQSAQT</sequence>
<accession>A0A8H3AS91</accession>
<dbReference type="Proteomes" id="UP000663861">
    <property type="component" value="Unassembled WGS sequence"/>
</dbReference>
<name>A0A8H3AS91_9AGAM</name>
<organism evidence="1 2">
    <name type="scientific">Rhizoctonia solani</name>
    <dbReference type="NCBI Taxonomy" id="456999"/>
    <lineage>
        <taxon>Eukaryota</taxon>
        <taxon>Fungi</taxon>
        <taxon>Dikarya</taxon>
        <taxon>Basidiomycota</taxon>
        <taxon>Agaricomycotina</taxon>
        <taxon>Agaricomycetes</taxon>
        <taxon>Cantharellales</taxon>
        <taxon>Ceratobasidiaceae</taxon>
        <taxon>Rhizoctonia</taxon>
    </lineage>
</organism>